<reference evidence="4 5" key="1">
    <citation type="submission" date="2016-06" db="EMBL/GenBank/DDBJ databases">
        <title>Evolution of pathogenesis and genome organization in the Tremellales.</title>
        <authorList>
            <person name="Cuomo C."/>
            <person name="Litvintseva A."/>
            <person name="Heitman J."/>
            <person name="Chen Y."/>
            <person name="Sun S."/>
            <person name="Springer D."/>
            <person name="Dromer F."/>
            <person name="Young S."/>
            <person name="Zeng Q."/>
            <person name="Chapman S."/>
            <person name="Gujja S."/>
            <person name="Saif S."/>
            <person name="Birren B."/>
        </authorList>
    </citation>
    <scope>NUCLEOTIDE SEQUENCE [LARGE SCALE GENOMIC DNA]</scope>
    <source>
        <strain evidence="4 5">CBS 6039</strain>
    </source>
</reference>
<dbReference type="Pfam" id="PF10373">
    <property type="entry name" value="EST1_DNA_bind"/>
    <property type="match status" value="1"/>
</dbReference>
<evidence type="ECO:0000313" key="5">
    <source>
        <dbReference type="Proteomes" id="UP000094065"/>
    </source>
</evidence>
<comment type="caution">
    <text evidence="4">The sequence shown here is derived from an EMBL/GenBank/DDBJ whole genome shotgun (WGS) entry which is preliminary data.</text>
</comment>
<dbReference type="Pfam" id="PF10374">
    <property type="entry name" value="EST1"/>
    <property type="match status" value="1"/>
</dbReference>
<feature type="region of interest" description="Disordered" evidence="1">
    <location>
        <begin position="832"/>
        <end position="1050"/>
    </location>
</feature>
<dbReference type="SUPFAM" id="SSF48452">
    <property type="entry name" value="TPR-like"/>
    <property type="match status" value="1"/>
</dbReference>
<evidence type="ECO:0000256" key="1">
    <source>
        <dbReference type="SAM" id="MobiDB-lite"/>
    </source>
</evidence>
<dbReference type="AlphaFoldDB" id="A0A1E3HVY0"/>
<dbReference type="PANTHER" id="PTHR15696">
    <property type="entry name" value="SMG-7 SUPPRESSOR WITH MORPHOLOGICAL EFFECT ON GENITALIA PROTEIN 7"/>
    <property type="match status" value="1"/>
</dbReference>
<feature type="region of interest" description="Disordered" evidence="1">
    <location>
        <begin position="730"/>
        <end position="812"/>
    </location>
</feature>
<dbReference type="InterPro" id="IPR019458">
    <property type="entry name" value="Est1-like_N"/>
</dbReference>
<evidence type="ECO:0008006" key="6">
    <source>
        <dbReference type="Google" id="ProtNLM"/>
    </source>
</evidence>
<evidence type="ECO:0000259" key="2">
    <source>
        <dbReference type="Pfam" id="PF10373"/>
    </source>
</evidence>
<accession>A0A1E3HVY0</accession>
<dbReference type="OrthoDB" id="69928at2759"/>
<feature type="compositionally biased region" description="Polar residues" evidence="1">
    <location>
        <begin position="980"/>
        <end position="1027"/>
    </location>
</feature>
<dbReference type="InterPro" id="IPR011990">
    <property type="entry name" value="TPR-like_helical_dom_sf"/>
</dbReference>
<feature type="compositionally biased region" description="Low complexity" evidence="1">
    <location>
        <begin position="901"/>
        <end position="916"/>
    </location>
</feature>
<dbReference type="PANTHER" id="PTHR15696:SF36">
    <property type="entry name" value="NONSENSE-MEDIATED MRNA DECAY FACTOR"/>
    <property type="match status" value="1"/>
</dbReference>
<organism evidence="4 5">
    <name type="scientific">Cryptococcus amylolentus CBS 6039</name>
    <dbReference type="NCBI Taxonomy" id="1295533"/>
    <lineage>
        <taxon>Eukaryota</taxon>
        <taxon>Fungi</taxon>
        <taxon>Dikarya</taxon>
        <taxon>Basidiomycota</taxon>
        <taxon>Agaricomycotina</taxon>
        <taxon>Tremellomycetes</taxon>
        <taxon>Tremellales</taxon>
        <taxon>Cryptococcaceae</taxon>
        <taxon>Cryptococcus</taxon>
    </lineage>
</organism>
<dbReference type="RefSeq" id="XP_018995043.1">
    <property type="nucleotide sequence ID" value="XM_019136374.1"/>
</dbReference>
<dbReference type="InterPro" id="IPR018834">
    <property type="entry name" value="DNA/RNA-bd_Est1-type"/>
</dbReference>
<dbReference type="GeneID" id="30154024"/>
<dbReference type="InterPro" id="IPR045153">
    <property type="entry name" value="Est1/Ebs1-like"/>
</dbReference>
<feature type="compositionally biased region" description="Polar residues" evidence="1">
    <location>
        <begin position="731"/>
        <end position="751"/>
    </location>
</feature>
<name>A0A1E3HVY0_9TREE</name>
<dbReference type="Gene3D" id="1.25.40.10">
    <property type="entry name" value="Tetratricopeptide repeat domain"/>
    <property type="match status" value="1"/>
</dbReference>
<dbReference type="EMBL" id="AWGJ01000004">
    <property type="protein sequence ID" value="ODN80477.1"/>
    <property type="molecule type" value="Genomic_DNA"/>
</dbReference>
<evidence type="ECO:0000259" key="3">
    <source>
        <dbReference type="Pfam" id="PF10374"/>
    </source>
</evidence>
<feature type="domain" description="DNA/RNA-binding" evidence="2">
    <location>
        <begin position="251"/>
        <end position="574"/>
    </location>
</feature>
<dbReference type="STRING" id="1295533.A0A1E3HVY0"/>
<keyword evidence="5" id="KW-1185">Reference proteome</keyword>
<feature type="compositionally biased region" description="Pro residues" evidence="1">
    <location>
        <begin position="954"/>
        <end position="976"/>
    </location>
</feature>
<dbReference type="Proteomes" id="UP000094065">
    <property type="component" value="Unassembled WGS sequence"/>
</dbReference>
<evidence type="ECO:0000313" key="4">
    <source>
        <dbReference type="EMBL" id="ODN80477.1"/>
    </source>
</evidence>
<sequence>MQSPQDTGHSAASIDREAKAHAEDLKSLLANSHFPWSKDVEAAQKQCRNAHLKLIFHHPLSPYSQSLDPLWLHTTYALIQSYREVVAGLERVAQSQAGSPVGNGGGRGGRRKGGGAGGAGGDVKKALTRFRQVLASEETFYRSIVARIASSYELGEISGVASVLRQVKLPVDIYSPHETSPLYEDASPLARRGSTQSLSLAEKKTKLGLLYKGLICLGDLERYREQYKAPINGAGRRAQERVREGGRFEAAQRYYTAAWSLLPDDGSAWNQLAVISTYIPSDFSTAYYYIRALSVRQAFRGAEGILQKFFSRMFDRGRIRWKEEDLVERENGMKGVDGIEKWKDEVVALIAIVHLKIGFTYIPTLLPSILDSLKDHLSSRHLPTETIVQLTALLIGVHFRNRSTAGVLPTGNPVTSQDPKVVKRSYEAEGKALEVMLRVWTVYFLVATEEVRDASLAAVGSLEGSALDDRPVDGAGIRHDEMPQLISAVLRRILPSLRLISKWLKLNSSYLLRLSNTQDSNPICSTNLTTAQGDFERQYEAFLGLIGKTFPLDRLPSLEEALEEDIDMRGFLGLVSGSASGESNGLAKFSAQGQTSEQGILDGRSAEREVHPNEEHLMRLSDLQVDGKLILSFTQGHDSVEPLDLHQSSFSIPDATTKAYPALQDLPHVPPALSEQDDLGSISTNTEDDPVTLAMRASLGEHGESELGEGIDDMGDDDDEEVIVWGRGSNAFAQPPSQSQGSFLSNGTPQALPSLAPLHQPPYTNPPQSLSAQHSATHQPKPQLHNFQQPTHATSSMMSGMPNAGGSGAPKTAADLLHDLLEGGVNGSVSPMAQGPLYGQTGSPFVQHSPGFAPSGGFSRSNSMSGMGLPSPHPLPLPNGPTGHTQHSSLGFPQFQPPSVPQHSQQQSQQPFMGAAQSGGMGMGMGSIWTMTREESGKGQSRGWDGVVAGNGTAPPPGFGLNAPQPPGPYPAPTQPQPQVLPNHQQISITTSRPSTTLQAQVKGTYRPSPSTNQPSKQAGVQTTRQPTGPPSSGPMWGGPGAAGAANGSGAAQVTMPLPSVKAGEGAPYYMRPGVFGSTGSGIASGPPGLPAVAVGGGLSLGGSGGGIWDSRAGTKEVGNAQGWV</sequence>
<feature type="compositionally biased region" description="Polar residues" evidence="1">
    <location>
        <begin position="766"/>
        <end position="798"/>
    </location>
</feature>
<feature type="domain" description="Telomerase activating protein Est1-like N-terminal" evidence="3">
    <location>
        <begin position="67"/>
        <end position="227"/>
    </location>
</feature>
<gene>
    <name evidence="4" type="ORF">L202_02715</name>
</gene>
<feature type="region of interest" description="Disordered" evidence="1">
    <location>
        <begin position="96"/>
        <end position="120"/>
    </location>
</feature>
<proteinExistence type="predicted"/>
<protein>
    <recommendedName>
        <fullName evidence="6">DNA/RNA-binding domain-containing protein</fullName>
    </recommendedName>
</protein>